<keyword evidence="1" id="KW-0472">Membrane</keyword>
<reference evidence="3 4" key="1">
    <citation type="submission" date="2021-07" db="EMBL/GenBank/DDBJ databases">
        <title>A novel Jannaschia species isolated from marine dinoflagellate Ceratoperidinium margalefii.</title>
        <authorList>
            <person name="Jiang Y."/>
            <person name="Li Z."/>
        </authorList>
    </citation>
    <scope>NUCLEOTIDE SEQUENCE [LARGE SCALE GENOMIC DNA]</scope>
    <source>
        <strain evidence="3 4">J12C1-MA-4</strain>
    </source>
</reference>
<feature type="transmembrane region" description="Helical" evidence="1">
    <location>
        <begin position="6"/>
        <end position="24"/>
    </location>
</feature>
<dbReference type="Proteomes" id="UP000825009">
    <property type="component" value="Chromosome"/>
</dbReference>
<dbReference type="RefSeq" id="WP_219001053.1">
    <property type="nucleotide sequence ID" value="NZ_CP079194.1"/>
</dbReference>
<proteinExistence type="predicted"/>
<evidence type="ECO:0000313" key="3">
    <source>
        <dbReference type="EMBL" id="QXT38857.1"/>
    </source>
</evidence>
<feature type="transmembrane region" description="Helical" evidence="1">
    <location>
        <begin position="60"/>
        <end position="82"/>
    </location>
</feature>
<dbReference type="EMBL" id="CP079194">
    <property type="protein sequence ID" value="QXT38857.1"/>
    <property type="molecule type" value="Genomic_DNA"/>
</dbReference>
<feature type="transmembrane region" description="Helical" evidence="1">
    <location>
        <begin position="36"/>
        <end position="54"/>
    </location>
</feature>
<organism evidence="3 4">
    <name type="scientific">Gymnodinialimonas ceratoperidinii</name>
    <dbReference type="NCBI Taxonomy" id="2856823"/>
    <lineage>
        <taxon>Bacteria</taxon>
        <taxon>Pseudomonadati</taxon>
        <taxon>Pseudomonadota</taxon>
        <taxon>Alphaproteobacteria</taxon>
        <taxon>Rhodobacterales</taxon>
        <taxon>Paracoccaceae</taxon>
        <taxon>Gymnodinialimonas</taxon>
    </lineage>
</organism>
<gene>
    <name evidence="3" type="ORF">KYE46_13055</name>
</gene>
<dbReference type="PROSITE" id="PS50042">
    <property type="entry name" value="CNMP_BINDING_3"/>
    <property type="match status" value="1"/>
</dbReference>
<keyword evidence="4" id="KW-1185">Reference proteome</keyword>
<dbReference type="KEGG" id="gce:KYE46_13055"/>
<keyword evidence="1" id="KW-0812">Transmembrane</keyword>
<feature type="domain" description="Cyclic nucleotide-binding" evidence="2">
    <location>
        <begin position="99"/>
        <end position="213"/>
    </location>
</feature>
<evidence type="ECO:0000256" key="1">
    <source>
        <dbReference type="SAM" id="Phobius"/>
    </source>
</evidence>
<name>A0A8F6YC51_9RHOB</name>
<protein>
    <submittedName>
        <fullName evidence="3">Cyclic nucleotide-binding domain-containing protein</fullName>
    </submittedName>
</protein>
<dbReference type="InterPro" id="IPR000595">
    <property type="entry name" value="cNMP-bd_dom"/>
</dbReference>
<evidence type="ECO:0000259" key="2">
    <source>
        <dbReference type="PROSITE" id="PS50042"/>
    </source>
</evidence>
<dbReference type="CDD" id="cd00038">
    <property type="entry name" value="CAP_ED"/>
    <property type="match status" value="1"/>
</dbReference>
<evidence type="ECO:0000313" key="4">
    <source>
        <dbReference type="Proteomes" id="UP000825009"/>
    </source>
</evidence>
<dbReference type="AlphaFoldDB" id="A0A8F6YC51"/>
<keyword evidence="1" id="KW-1133">Transmembrane helix</keyword>
<accession>A0A8F6YC51</accession>
<sequence>MTELFAQLNMGTGSVTILLVGLVFKLTGFAVRDEMLLRVLVVCGFICDAAYYYFRADPIIPSVLSNLALLSINVILISAIALERTRWRMSAEDRETFALFPTLTPGQFRRLKKIITAEAAPAGAVLTREGAPVDDLMLVFAPTITITKAGESFPINGPAFVGEIAFLTGNTSSADVTLPEGGTVLRVDSAALRQRMARSPAFNNAMIALFGAELARKVANSVPMDRAPSASG</sequence>